<dbReference type="RefSeq" id="XP_009025971.1">
    <property type="nucleotide sequence ID" value="XM_009027723.1"/>
</dbReference>
<dbReference type="PANTHER" id="PTHR10183:SF433">
    <property type="entry name" value="CALPAIN-A-RELATED"/>
    <property type="match status" value="1"/>
</dbReference>
<dbReference type="GO" id="GO:0046872">
    <property type="term" value="F:metal ion binding"/>
    <property type="evidence" value="ECO:0007669"/>
    <property type="project" value="UniProtKB-KW"/>
</dbReference>
<keyword evidence="13" id="KW-1185">Reference proteome</keyword>
<evidence type="ECO:0000256" key="9">
    <source>
        <dbReference type="PROSITE-ProRule" id="PRU00239"/>
    </source>
</evidence>
<evidence type="ECO:0000256" key="6">
    <source>
        <dbReference type="ARBA" id="ARBA00022807"/>
    </source>
</evidence>
<evidence type="ECO:0000313" key="12">
    <source>
        <dbReference type="EnsemblMetazoa" id="HelroP185955"/>
    </source>
</evidence>
<dbReference type="Gene3D" id="3.90.70.10">
    <property type="entry name" value="Cysteine proteinases"/>
    <property type="match status" value="1"/>
</dbReference>
<dbReference type="AlphaFoldDB" id="T1FNH3"/>
<dbReference type="GeneID" id="20210370"/>
<evidence type="ECO:0000256" key="5">
    <source>
        <dbReference type="ARBA" id="ARBA00022801"/>
    </source>
</evidence>
<gene>
    <name evidence="12" type="primary">20210370</name>
    <name evidence="11" type="ORF">HELRODRAFT_185955</name>
</gene>
<dbReference type="KEGG" id="hro:HELRODRAFT_185955"/>
<dbReference type="InterPro" id="IPR022682">
    <property type="entry name" value="Calpain_domain_III"/>
</dbReference>
<dbReference type="EnsemblMetazoa" id="HelroT185955">
    <property type="protein sequence ID" value="HelroP185955"/>
    <property type="gene ID" value="HelroG185955"/>
</dbReference>
<keyword evidence="3" id="KW-0479">Metal-binding</keyword>
<dbReference type="eggNOG" id="KOG0045">
    <property type="taxonomic scope" value="Eukaryota"/>
</dbReference>
<evidence type="ECO:0000256" key="2">
    <source>
        <dbReference type="ARBA" id="ARBA00022670"/>
    </source>
</evidence>
<sequence>MFFRKPPSGWPNIQWKRPHEISSNPELFVAGGSRMDVIQGVLGDCWLLAAIACLTTNEQLLHKVVLPDQSFSQNYGGIFRFRFWQYGRWVEVFIDDRLPCQGNKLIYMHSEERNEFWSALLEKAYAKLCGSYESLSGGLTSEALTDFTGGVVERYELRDKAPSDLFMIMERASRKGALMGCSIDAEESQMEAKLTNGLIIGHAYSITAVKQVKVRTSNQEGAIPLLRVRNPWGDSHEWKGAWSDGSQEWQLVPQDEKRALGLTFEHDGEFWMSYKDFVRNFEKLEICFLGPDSLNEHEEKTGKRKWEGILFEGSWRKRVNAGGCRNYIASFWTNPQYRVNVAMADENSYDGKGTILVGVMQKERRRMKKEGVDLLTIGYAVYKAPQYVTGTLDRRFFETNAAAAKSSVFSNLREVSDHHRLPPGDFIVVPSTFEPNDEGDFILRIFSEREYKGSELDDTSGVVDKDAANIPKTPEDKASKDRAKQGFLNLAGSDGEIDAFELQSILNQYFMKEFDFKGFSIDLTRSMVAMRDFDFSGKLGFEDFKALWTDLTICKRAFKLADLENTGCFNSFDFKTVLTNVACQSKCGIPGMRISNATLNAIIVRYSDREGKVRFDNFVACYVKLKTLFDTFTKKDPNNQGKANFSTEEFIVMALYS</sequence>
<dbReference type="Gene3D" id="2.60.120.380">
    <property type="match status" value="1"/>
</dbReference>
<dbReference type="OrthoDB" id="424753at2759"/>
<keyword evidence="5 9" id="KW-0378">Hydrolase</keyword>
<dbReference type="FunFam" id="2.60.120.380:FF:000001">
    <property type="entry name" value="Calpain-1 catalytic subunit"/>
    <property type="match status" value="1"/>
</dbReference>
<evidence type="ECO:0000256" key="7">
    <source>
        <dbReference type="ARBA" id="ARBA00022837"/>
    </source>
</evidence>
<dbReference type="FunCoup" id="T1FNH3">
    <property type="interactions" value="171"/>
</dbReference>
<accession>T1FNH3</accession>
<reference evidence="13" key="1">
    <citation type="submission" date="2012-12" db="EMBL/GenBank/DDBJ databases">
        <authorList>
            <person name="Hellsten U."/>
            <person name="Grimwood J."/>
            <person name="Chapman J.A."/>
            <person name="Shapiro H."/>
            <person name="Aerts A."/>
            <person name="Otillar R.P."/>
            <person name="Terry A.Y."/>
            <person name="Boore J.L."/>
            <person name="Simakov O."/>
            <person name="Marletaz F."/>
            <person name="Cho S.-J."/>
            <person name="Edsinger-Gonzales E."/>
            <person name="Havlak P."/>
            <person name="Kuo D.-H."/>
            <person name="Larsson T."/>
            <person name="Lv J."/>
            <person name="Arendt D."/>
            <person name="Savage R."/>
            <person name="Osoegawa K."/>
            <person name="de Jong P."/>
            <person name="Lindberg D.R."/>
            <person name="Seaver E.C."/>
            <person name="Weisblat D.A."/>
            <person name="Putnam N.H."/>
            <person name="Grigoriev I.V."/>
            <person name="Rokhsar D.S."/>
        </authorList>
    </citation>
    <scope>NUCLEOTIDE SEQUENCE</scope>
</reference>
<dbReference type="STRING" id="6412.T1FNH3"/>
<evidence type="ECO:0000256" key="4">
    <source>
        <dbReference type="ARBA" id="ARBA00022737"/>
    </source>
</evidence>
<evidence type="ECO:0000313" key="13">
    <source>
        <dbReference type="Proteomes" id="UP000015101"/>
    </source>
</evidence>
<dbReference type="PROSITE" id="PS50203">
    <property type="entry name" value="CALPAIN_CAT"/>
    <property type="match status" value="1"/>
</dbReference>
<keyword evidence="2 9" id="KW-0645">Protease</keyword>
<dbReference type="CTD" id="20210370"/>
<feature type="active site" evidence="8 9">
    <location>
        <position position="202"/>
    </location>
</feature>
<dbReference type="GO" id="GO:0005737">
    <property type="term" value="C:cytoplasm"/>
    <property type="evidence" value="ECO:0000318"/>
    <property type="project" value="GO_Central"/>
</dbReference>
<comment type="similarity">
    <text evidence="1">Belongs to the peptidase C2 family.</text>
</comment>
<dbReference type="OMA" id="EMNLMEW"/>
<dbReference type="GO" id="GO:0006508">
    <property type="term" value="P:proteolysis"/>
    <property type="evidence" value="ECO:0000318"/>
    <property type="project" value="GO_Central"/>
</dbReference>
<keyword evidence="4" id="KW-0677">Repeat</keyword>
<organism evidence="12 13">
    <name type="scientific">Helobdella robusta</name>
    <name type="common">Californian leech</name>
    <dbReference type="NCBI Taxonomy" id="6412"/>
    <lineage>
        <taxon>Eukaryota</taxon>
        <taxon>Metazoa</taxon>
        <taxon>Spiralia</taxon>
        <taxon>Lophotrochozoa</taxon>
        <taxon>Annelida</taxon>
        <taxon>Clitellata</taxon>
        <taxon>Hirudinea</taxon>
        <taxon>Rhynchobdellida</taxon>
        <taxon>Glossiphoniidae</taxon>
        <taxon>Helobdella</taxon>
    </lineage>
</organism>
<dbReference type="SMART" id="SM00720">
    <property type="entry name" value="calpain_III"/>
    <property type="match status" value="1"/>
</dbReference>
<dbReference type="InParanoid" id="T1FNH3"/>
<dbReference type="PANTHER" id="PTHR10183">
    <property type="entry name" value="CALPAIN"/>
    <property type="match status" value="1"/>
</dbReference>
<dbReference type="InterPro" id="IPR038765">
    <property type="entry name" value="Papain-like_cys_pep_sf"/>
</dbReference>
<dbReference type="FunFam" id="3.90.70.10:FF:000001">
    <property type="entry name" value="Calpain-1 catalytic subunit"/>
    <property type="match status" value="1"/>
</dbReference>
<keyword evidence="6 9" id="KW-0788">Thiol protease</keyword>
<protein>
    <recommendedName>
        <fullName evidence="10">Calpain catalytic domain-containing protein</fullName>
    </recommendedName>
</protein>
<dbReference type="CDD" id="cd16196">
    <property type="entry name" value="EFh_PEF_CalpA_B"/>
    <property type="match status" value="1"/>
</dbReference>
<evidence type="ECO:0000256" key="3">
    <source>
        <dbReference type="ARBA" id="ARBA00022723"/>
    </source>
</evidence>
<dbReference type="Pfam" id="PF00648">
    <property type="entry name" value="Peptidase_C2"/>
    <property type="match status" value="1"/>
</dbReference>
<dbReference type="InterPro" id="IPR000169">
    <property type="entry name" value="Pept_cys_AS"/>
</dbReference>
<dbReference type="CDD" id="cd00214">
    <property type="entry name" value="Calpain_III"/>
    <property type="match status" value="1"/>
</dbReference>
<dbReference type="InterPro" id="IPR022684">
    <property type="entry name" value="Calpain_cysteine_protease"/>
</dbReference>
<evidence type="ECO:0000256" key="8">
    <source>
        <dbReference type="PIRSR" id="PIRSR622684-1"/>
    </source>
</evidence>
<evidence type="ECO:0000259" key="10">
    <source>
        <dbReference type="PROSITE" id="PS50203"/>
    </source>
</evidence>
<keyword evidence="7" id="KW-0106">Calcium</keyword>
<reference evidence="12" key="3">
    <citation type="submission" date="2015-06" db="UniProtKB">
        <authorList>
            <consortium name="EnsemblMetazoa"/>
        </authorList>
    </citation>
    <scope>IDENTIFICATION</scope>
</reference>
<dbReference type="InterPro" id="IPR033883">
    <property type="entry name" value="C2_III"/>
</dbReference>
<dbReference type="SUPFAM" id="SSF47473">
    <property type="entry name" value="EF-hand"/>
    <property type="match status" value="1"/>
</dbReference>
<dbReference type="SMART" id="SM00230">
    <property type="entry name" value="CysPc"/>
    <property type="match status" value="1"/>
</dbReference>
<dbReference type="InterPro" id="IPR011992">
    <property type="entry name" value="EF-hand-dom_pair"/>
</dbReference>
<reference evidence="11 13" key="2">
    <citation type="journal article" date="2013" name="Nature">
        <title>Insights into bilaterian evolution from three spiralian genomes.</title>
        <authorList>
            <person name="Simakov O."/>
            <person name="Marletaz F."/>
            <person name="Cho S.J."/>
            <person name="Edsinger-Gonzales E."/>
            <person name="Havlak P."/>
            <person name="Hellsten U."/>
            <person name="Kuo D.H."/>
            <person name="Larsson T."/>
            <person name="Lv J."/>
            <person name="Arendt D."/>
            <person name="Savage R."/>
            <person name="Osoegawa K."/>
            <person name="de Jong P."/>
            <person name="Grimwood J."/>
            <person name="Chapman J.A."/>
            <person name="Shapiro H."/>
            <person name="Aerts A."/>
            <person name="Otillar R.P."/>
            <person name="Terry A.Y."/>
            <person name="Boore J.L."/>
            <person name="Grigoriev I.V."/>
            <person name="Lindberg D.R."/>
            <person name="Seaver E.C."/>
            <person name="Weisblat D.A."/>
            <person name="Putnam N.H."/>
            <person name="Rokhsar D.S."/>
        </authorList>
    </citation>
    <scope>NUCLEOTIDE SEQUENCE</scope>
</reference>
<dbReference type="PRINTS" id="PR00704">
    <property type="entry name" value="CALPAIN"/>
</dbReference>
<dbReference type="PROSITE" id="PS00139">
    <property type="entry name" value="THIOL_PROTEASE_CYS"/>
    <property type="match status" value="1"/>
</dbReference>
<evidence type="ECO:0000256" key="1">
    <source>
        <dbReference type="ARBA" id="ARBA00007623"/>
    </source>
</evidence>
<dbReference type="Gene3D" id="1.10.238.10">
    <property type="entry name" value="EF-hand"/>
    <property type="match status" value="1"/>
</dbReference>
<dbReference type="HOGENOM" id="CLU_010982_0_1_1"/>
<dbReference type="EMBL" id="KB097496">
    <property type="protein sequence ID" value="ESN95936.1"/>
    <property type="molecule type" value="Genomic_DNA"/>
</dbReference>
<dbReference type="Pfam" id="PF01067">
    <property type="entry name" value="Calpain_III"/>
    <property type="match status" value="1"/>
</dbReference>
<dbReference type="InterPro" id="IPR036213">
    <property type="entry name" value="Calpain_III_sf"/>
</dbReference>
<dbReference type="InterPro" id="IPR001300">
    <property type="entry name" value="Peptidase_C2_calpain_cat"/>
</dbReference>
<evidence type="ECO:0000313" key="11">
    <source>
        <dbReference type="EMBL" id="ESN95936.1"/>
    </source>
</evidence>
<dbReference type="SUPFAM" id="SSF54001">
    <property type="entry name" value="Cysteine proteinases"/>
    <property type="match status" value="1"/>
</dbReference>
<dbReference type="SUPFAM" id="SSF49758">
    <property type="entry name" value="Calpain large subunit, middle domain (domain III)"/>
    <property type="match status" value="1"/>
</dbReference>
<dbReference type="EMBL" id="AMQM01006581">
    <property type="status" value="NOT_ANNOTATED_CDS"/>
    <property type="molecule type" value="Genomic_DNA"/>
</dbReference>
<dbReference type="InterPro" id="IPR022683">
    <property type="entry name" value="Calpain_III"/>
</dbReference>
<dbReference type="CDD" id="cd00044">
    <property type="entry name" value="CysPc"/>
    <property type="match status" value="1"/>
</dbReference>
<dbReference type="GO" id="GO:0004198">
    <property type="term" value="F:calcium-dependent cysteine-type endopeptidase activity"/>
    <property type="evidence" value="ECO:0000318"/>
    <property type="project" value="GO_Central"/>
</dbReference>
<proteinExistence type="inferred from homology"/>
<feature type="active site" evidence="8 9">
    <location>
        <position position="230"/>
    </location>
</feature>
<feature type="domain" description="Calpain catalytic" evidence="10">
    <location>
        <begin position="1"/>
        <end position="290"/>
    </location>
</feature>
<dbReference type="Proteomes" id="UP000015101">
    <property type="component" value="Unassembled WGS sequence"/>
</dbReference>
<name>T1FNH3_HELRO</name>
<feature type="active site" evidence="8 9">
    <location>
        <position position="45"/>
    </location>
</feature>
<dbReference type="FunFam" id="1.10.238.10:FF:000638">
    <property type="entry name" value="Putative cytosolic ca2+-dependent cysteine protease calpain"/>
    <property type="match status" value="1"/>
</dbReference>